<evidence type="ECO:0000256" key="4">
    <source>
        <dbReference type="ARBA" id="ARBA00022982"/>
    </source>
</evidence>
<protein>
    <submittedName>
        <fullName evidence="7">Desulfoferrodoxin</fullName>
    </submittedName>
</protein>
<evidence type="ECO:0000256" key="2">
    <source>
        <dbReference type="ARBA" id="ARBA00022448"/>
    </source>
</evidence>
<dbReference type="GO" id="GO:0016491">
    <property type="term" value="F:oxidoreductase activity"/>
    <property type="evidence" value="ECO:0007669"/>
    <property type="project" value="InterPro"/>
</dbReference>
<proteinExistence type="inferred from homology"/>
<evidence type="ECO:0000313" key="7">
    <source>
        <dbReference type="EMBL" id="HGB25061.1"/>
    </source>
</evidence>
<dbReference type="InterPro" id="IPR036073">
    <property type="entry name" value="Desulfoferrodoxin_Fe-bd_dom_sf"/>
</dbReference>
<reference evidence="7" key="1">
    <citation type="journal article" date="2020" name="mSystems">
        <title>Genome- and Community-Level Interaction Insights into Carbon Utilization and Element Cycling Functions of Hydrothermarchaeota in Hydrothermal Sediment.</title>
        <authorList>
            <person name="Zhou Z."/>
            <person name="Liu Y."/>
            <person name="Xu W."/>
            <person name="Pan J."/>
            <person name="Luo Z.H."/>
            <person name="Li M."/>
        </authorList>
    </citation>
    <scope>NUCLEOTIDE SEQUENCE [LARGE SCALE GENOMIC DNA]</scope>
    <source>
        <strain evidence="7">SpSt-8</strain>
    </source>
</reference>
<dbReference type="AlphaFoldDB" id="A0A7C3WLS1"/>
<evidence type="ECO:0000256" key="5">
    <source>
        <dbReference type="ARBA" id="ARBA00023004"/>
    </source>
</evidence>
<comment type="similarity">
    <text evidence="1">Belongs to the desulfoferrodoxin family.</text>
</comment>
<dbReference type="Pfam" id="PF01880">
    <property type="entry name" value="Desulfoferrodox"/>
    <property type="match status" value="1"/>
</dbReference>
<gene>
    <name evidence="7" type="ORF">ENV88_03280</name>
</gene>
<keyword evidence="4" id="KW-0249">Electron transport</keyword>
<dbReference type="PANTHER" id="PTHR36541:SF1">
    <property type="entry name" value="SUPEROXIDE REDUCTASE-RELATED"/>
    <property type="match status" value="1"/>
</dbReference>
<accession>A0A7C3WLS1</accession>
<evidence type="ECO:0000256" key="3">
    <source>
        <dbReference type="ARBA" id="ARBA00022723"/>
    </source>
</evidence>
<dbReference type="Gene3D" id="2.60.40.730">
    <property type="entry name" value="SOR catalytic domain"/>
    <property type="match status" value="1"/>
</dbReference>
<name>A0A7C3WLS1_THEPE</name>
<keyword evidence="5" id="KW-0408">Iron</keyword>
<keyword evidence="2" id="KW-0813">Transport</keyword>
<keyword evidence="3" id="KW-0479">Metal-binding</keyword>
<sequence>MVQAKRFGELIYTPESASGEAISKVETHTPKIEAPDTVKAGEPFYVKVSVGPHPNTVQHSIRRVELYFYEEGRSFNPVRVAVVELEPEYAEPELTFKVTVKKSGVLYALEYCNLHGVWEARKEVRVS</sequence>
<dbReference type="InterPro" id="IPR051233">
    <property type="entry name" value="Desulfoferrodoxin_SOR"/>
</dbReference>
<organism evidence="7">
    <name type="scientific">Thermofilum pendens</name>
    <dbReference type="NCBI Taxonomy" id="2269"/>
    <lineage>
        <taxon>Archaea</taxon>
        <taxon>Thermoproteota</taxon>
        <taxon>Thermoprotei</taxon>
        <taxon>Thermofilales</taxon>
        <taxon>Thermofilaceae</taxon>
        <taxon>Thermofilum</taxon>
    </lineage>
</organism>
<feature type="domain" description="Desulfoferrodoxin ferrous iron-binding" evidence="6">
    <location>
        <begin position="22"/>
        <end position="120"/>
    </location>
</feature>
<dbReference type="PANTHER" id="PTHR36541">
    <property type="entry name" value="SUPEROXIDE REDUCTASE-RELATED"/>
    <property type="match status" value="1"/>
</dbReference>
<dbReference type="SUPFAM" id="SSF49367">
    <property type="entry name" value="Superoxide reductase-like"/>
    <property type="match status" value="1"/>
</dbReference>
<dbReference type="InterPro" id="IPR002742">
    <property type="entry name" value="Desulfoferrodoxin_Fe-bd_dom"/>
</dbReference>
<evidence type="ECO:0000259" key="6">
    <source>
        <dbReference type="Pfam" id="PF01880"/>
    </source>
</evidence>
<evidence type="ECO:0000256" key="1">
    <source>
        <dbReference type="ARBA" id="ARBA00005941"/>
    </source>
</evidence>
<comment type="caution">
    <text evidence="7">The sequence shown here is derived from an EMBL/GenBank/DDBJ whole genome shotgun (WGS) entry which is preliminary data.</text>
</comment>
<dbReference type="EMBL" id="DTIB01000074">
    <property type="protein sequence ID" value="HGB25061.1"/>
    <property type="molecule type" value="Genomic_DNA"/>
</dbReference>
<dbReference type="GO" id="GO:0005506">
    <property type="term" value="F:iron ion binding"/>
    <property type="evidence" value="ECO:0007669"/>
    <property type="project" value="InterPro"/>
</dbReference>